<dbReference type="AlphaFoldDB" id="A0AAD3CZ23"/>
<keyword evidence="11" id="KW-1185">Reference proteome</keyword>
<evidence type="ECO:0000256" key="5">
    <source>
        <dbReference type="ARBA" id="ARBA00023242"/>
    </source>
</evidence>
<dbReference type="PANTHER" id="PTHR11203">
    <property type="entry name" value="CLEAVAGE AND POLYADENYLATION SPECIFICITY FACTOR FAMILY MEMBER"/>
    <property type="match status" value="1"/>
</dbReference>
<feature type="domain" description="Beta-Casp" evidence="8">
    <location>
        <begin position="248"/>
        <end position="371"/>
    </location>
</feature>
<evidence type="ECO:0000313" key="10">
    <source>
        <dbReference type="EMBL" id="GFH54658.1"/>
    </source>
</evidence>
<evidence type="ECO:0000259" key="9">
    <source>
        <dbReference type="SMART" id="SM01098"/>
    </source>
</evidence>
<dbReference type="SMART" id="SM01098">
    <property type="entry name" value="CPSF73-100_C"/>
    <property type="match status" value="1"/>
</dbReference>
<keyword evidence="2" id="KW-0507">mRNA processing</keyword>
<sequence length="743" mass="83066">MEDVMRITPLGSGQEVGRSCHLLEFRGTTILLDCGVHPGYDGLNGLPFFDRLEPEQVDVLLITHFHLDHAASLPYFTERTGFKGRIFMTHPTKAVIRLLLGDYLRLMAMKKGNSGKDDKSDVLYTEAELQACVDKIELIDYHQTISLGRGLKFYALNAGHVLGAAMFFIEIGGRTVLYTGDYSMEEDRHLMAAEVPVNKPDVLMVEATYGVQVHASRKEREGRFTKTVENVVTRGGRCLIPVFALGRAQELLLILDEYWQSNPQLQNIPIWYASKMASRALRVYQTYANMMNARIRAQMDVANPFHFQHIKNLKSIDVDSFDDRGPSVVFASPGMLQSGVSRQLFDRWASDPKNGCLIAGYAVENTLAKEIMLEPKEVVTLEGRRQPLNCLVEYVSFSAHVDFMQNRNFISRVDPKHIILVHGAKDEMGRLKSALMLQHRQLPENKRPTVTMPPNLQEVKLKFSRRRSAKVMGSLADREDEPQEAEEVNGIIVTQNFNSKILAPKDLQTYTPLRVGSVTSKLHVPFSGQLSTLRLFLNEMFAEVEERSEGFQSLEDESGGSDPTEIIVFSLHEKQVTITTGKARGIAIVEWTASPVGDILADSVIALLMHAQSSAASIKLTSKPCSHRRSDQSDLEEDAPDKKRPRTDAMLRLFHDTLLQQFDAKNIEASYEARKATFEIKTDAGLESGALDGDCLACNVTVEFEEGNEFDAKITVECEDAKLSKNIQESLRGVAEASAPIKP</sequence>
<dbReference type="SMART" id="SM00849">
    <property type="entry name" value="Lactamase_B"/>
    <property type="match status" value="1"/>
</dbReference>
<dbReference type="InterPro" id="IPR001279">
    <property type="entry name" value="Metallo-B-lactamas"/>
</dbReference>
<proteinExistence type="predicted"/>
<dbReference type="Pfam" id="PF16661">
    <property type="entry name" value="Lactamase_B_6"/>
    <property type="match status" value="1"/>
</dbReference>
<comment type="subcellular location">
    <subcellularLocation>
        <location evidence="1">Nucleus</location>
    </subcellularLocation>
</comment>
<evidence type="ECO:0000256" key="2">
    <source>
        <dbReference type="ARBA" id="ARBA00022664"/>
    </source>
</evidence>
<dbReference type="SMART" id="SM01027">
    <property type="entry name" value="Beta-Casp"/>
    <property type="match status" value="1"/>
</dbReference>
<dbReference type="Pfam" id="PF07521">
    <property type="entry name" value="RMMBL"/>
    <property type="match status" value="1"/>
</dbReference>
<evidence type="ECO:0000256" key="3">
    <source>
        <dbReference type="ARBA" id="ARBA00022722"/>
    </source>
</evidence>
<comment type="caution">
    <text evidence="10">The sequence shown here is derived from an EMBL/GenBank/DDBJ whole genome shotgun (WGS) entry which is preliminary data.</text>
</comment>
<evidence type="ECO:0000259" key="7">
    <source>
        <dbReference type="SMART" id="SM00849"/>
    </source>
</evidence>
<dbReference type="GO" id="GO:0003723">
    <property type="term" value="F:RNA binding"/>
    <property type="evidence" value="ECO:0007669"/>
    <property type="project" value="TreeGrafter"/>
</dbReference>
<dbReference type="Gene3D" id="3.60.15.10">
    <property type="entry name" value="Ribonuclease Z/Hydroxyacylglutathione hydrolase-like"/>
    <property type="match status" value="1"/>
</dbReference>
<evidence type="ECO:0000259" key="8">
    <source>
        <dbReference type="SMART" id="SM01027"/>
    </source>
</evidence>
<dbReference type="SUPFAM" id="SSF56281">
    <property type="entry name" value="Metallo-hydrolase/oxidoreductase"/>
    <property type="match status" value="1"/>
</dbReference>
<name>A0AAD3CZ23_9STRA</name>
<dbReference type="Pfam" id="PF11718">
    <property type="entry name" value="CPSF73-100_C"/>
    <property type="match status" value="1"/>
</dbReference>
<evidence type="ECO:0000313" key="11">
    <source>
        <dbReference type="Proteomes" id="UP001054902"/>
    </source>
</evidence>
<dbReference type="CDD" id="cd16292">
    <property type="entry name" value="CPSF3-like_MBL-fold"/>
    <property type="match status" value="1"/>
</dbReference>
<dbReference type="GO" id="GO:0004521">
    <property type="term" value="F:RNA endonuclease activity"/>
    <property type="evidence" value="ECO:0007669"/>
    <property type="project" value="TreeGrafter"/>
</dbReference>
<dbReference type="Pfam" id="PF10996">
    <property type="entry name" value="Beta-Casp"/>
    <property type="match status" value="1"/>
</dbReference>
<dbReference type="InterPro" id="IPR050698">
    <property type="entry name" value="MBL"/>
</dbReference>
<dbReference type="Proteomes" id="UP001054902">
    <property type="component" value="Unassembled WGS sequence"/>
</dbReference>
<keyword evidence="4" id="KW-0378">Hydrolase</keyword>
<feature type="domain" description="Pre-mRNA 3'-end-processing endonuclease polyadenylation factor C-term" evidence="9">
    <location>
        <begin position="484"/>
        <end position="741"/>
    </location>
</feature>
<accession>A0AAD3CZ23</accession>
<evidence type="ECO:0000256" key="1">
    <source>
        <dbReference type="ARBA" id="ARBA00004123"/>
    </source>
</evidence>
<protein>
    <submittedName>
        <fullName evidence="10">Metallo-hydrolase/oxidoreductase</fullName>
    </submittedName>
</protein>
<dbReference type="Gene3D" id="3.40.50.10890">
    <property type="match status" value="1"/>
</dbReference>
<dbReference type="FunFam" id="3.40.50.10890:FF:000001">
    <property type="entry name" value="Cleavage and polyadenylation specificity factor subunit 3"/>
    <property type="match status" value="1"/>
</dbReference>
<dbReference type="InterPro" id="IPR011108">
    <property type="entry name" value="RMMBL"/>
</dbReference>
<dbReference type="GO" id="GO:0004534">
    <property type="term" value="F:5'-3' RNA exonuclease activity"/>
    <property type="evidence" value="ECO:0007669"/>
    <property type="project" value="TreeGrafter"/>
</dbReference>
<dbReference type="GO" id="GO:0005847">
    <property type="term" value="C:mRNA cleavage and polyadenylation specificity factor complex"/>
    <property type="evidence" value="ECO:0007669"/>
    <property type="project" value="TreeGrafter"/>
</dbReference>
<gene>
    <name evidence="10" type="ORF">CTEN210_11134</name>
</gene>
<dbReference type="GO" id="GO:0006398">
    <property type="term" value="P:mRNA 3'-end processing by stem-loop binding and cleavage"/>
    <property type="evidence" value="ECO:0007669"/>
    <property type="project" value="TreeGrafter"/>
</dbReference>
<organism evidence="10 11">
    <name type="scientific">Chaetoceros tenuissimus</name>
    <dbReference type="NCBI Taxonomy" id="426638"/>
    <lineage>
        <taxon>Eukaryota</taxon>
        <taxon>Sar</taxon>
        <taxon>Stramenopiles</taxon>
        <taxon>Ochrophyta</taxon>
        <taxon>Bacillariophyta</taxon>
        <taxon>Coscinodiscophyceae</taxon>
        <taxon>Chaetocerotophycidae</taxon>
        <taxon>Chaetocerotales</taxon>
        <taxon>Chaetocerotaceae</taxon>
        <taxon>Chaetoceros</taxon>
    </lineage>
</organism>
<dbReference type="InterPro" id="IPR021718">
    <property type="entry name" value="CPSF73-100_C"/>
</dbReference>
<evidence type="ECO:0000256" key="4">
    <source>
        <dbReference type="ARBA" id="ARBA00022801"/>
    </source>
</evidence>
<reference evidence="10 11" key="1">
    <citation type="journal article" date="2021" name="Sci. Rep.">
        <title>The genome of the diatom Chaetoceros tenuissimus carries an ancient integrated fragment of an extant virus.</title>
        <authorList>
            <person name="Hongo Y."/>
            <person name="Kimura K."/>
            <person name="Takaki Y."/>
            <person name="Yoshida Y."/>
            <person name="Baba S."/>
            <person name="Kobayashi G."/>
            <person name="Nagasaki K."/>
            <person name="Hano T."/>
            <person name="Tomaru Y."/>
        </authorList>
    </citation>
    <scope>NUCLEOTIDE SEQUENCE [LARGE SCALE GENOMIC DNA]</scope>
    <source>
        <strain evidence="10 11">NIES-3715</strain>
    </source>
</reference>
<keyword evidence="5" id="KW-0539">Nucleus</keyword>
<dbReference type="InterPro" id="IPR022712">
    <property type="entry name" value="Beta_Casp"/>
</dbReference>
<feature type="region of interest" description="Disordered" evidence="6">
    <location>
        <begin position="622"/>
        <end position="646"/>
    </location>
</feature>
<keyword evidence="3" id="KW-0540">Nuclease</keyword>
<feature type="domain" description="Metallo-beta-lactamase" evidence="7">
    <location>
        <begin position="17"/>
        <end position="237"/>
    </location>
</feature>
<dbReference type="PANTHER" id="PTHR11203:SF11">
    <property type="entry name" value="CLEAVAGE AND POLYADENYLATION SPECIFICITY FACTOR SUBUNIT 3"/>
    <property type="match status" value="1"/>
</dbReference>
<dbReference type="EMBL" id="BLLK01000047">
    <property type="protein sequence ID" value="GFH54658.1"/>
    <property type="molecule type" value="Genomic_DNA"/>
</dbReference>
<dbReference type="InterPro" id="IPR036866">
    <property type="entry name" value="RibonucZ/Hydroxyglut_hydro"/>
</dbReference>
<evidence type="ECO:0000256" key="6">
    <source>
        <dbReference type="SAM" id="MobiDB-lite"/>
    </source>
</evidence>